<protein>
    <submittedName>
        <fullName evidence="4">Sugar transferase</fullName>
    </submittedName>
</protein>
<comment type="caution">
    <text evidence="4">The sequence shown here is derived from an EMBL/GenBank/DDBJ whole genome shotgun (WGS) entry which is preliminary data.</text>
</comment>
<dbReference type="Pfam" id="PF02397">
    <property type="entry name" value="Bac_transf"/>
    <property type="match status" value="1"/>
</dbReference>
<evidence type="ECO:0000256" key="2">
    <source>
        <dbReference type="SAM" id="Phobius"/>
    </source>
</evidence>
<evidence type="ECO:0000313" key="5">
    <source>
        <dbReference type="Proteomes" id="UP000291819"/>
    </source>
</evidence>
<keyword evidence="2" id="KW-1133">Transmembrane helix</keyword>
<dbReference type="PANTHER" id="PTHR30576">
    <property type="entry name" value="COLANIC BIOSYNTHESIS UDP-GLUCOSE LIPID CARRIER TRANSFERASE"/>
    <property type="match status" value="1"/>
</dbReference>
<evidence type="ECO:0000256" key="1">
    <source>
        <dbReference type="ARBA" id="ARBA00006464"/>
    </source>
</evidence>
<keyword evidence="5" id="KW-1185">Reference proteome</keyword>
<proteinExistence type="inferred from homology"/>
<keyword evidence="2" id="KW-0472">Membrane</keyword>
<feature type="transmembrane region" description="Helical" evidence="2">
    <location>
        <begin position="22"/>
        <end position="45"/>
    </location>
</feature>
<dbReference type="GO" id="GO:0016780">
    <property type="term" value="F:phosphotransferase activity, for other substituted phosphate groups"/>
    <property type="evidence" value="ECO:0007669"/>
    <property type="project" value="TreeGrafter"/>
</dbReference>
<dbReference type="OrthoDB" id="9808602at2"/>
<feature type="domain" description="Bacterial sugar transferase" evidence="3">
    <location>
        <begin position="17"/>
        <end position="215"/>
    </location>
</feature>
<gene>
    <name evidence="4" type="ORF">EYS08_02915</name>
</gene>
<keyword evidence="2" id="KW-0812">Transmembrane</keyword>
<comment type="similarity">
    <text evidence="1">Belongs to the bacterial sugar transferase family.</text>
</comment>
<dbReference type="RefSeq" id="WP_131028358.1">
    <property type="nucleotide sequence ID" value="NZ_SIXF01000002.1"/>
</dbReference>
<accession>A0A4Q9HGC4</accession>
<evidence type="ECO:0000313" key="4">
    <source>
        <dbReference type="EMBL" id="TBO44278.1"/>
    </source>
</evidence>
<name>A0A4Q9HGC4_9SPHI</name>
<dbReference type="AlphaFoldDB" id="A0A4Q9HGC4"/>
<dbReference type="PANTHER" id="PTHR30576:SF0">
    <property type="entry name" value="UNDECAPRENYL-PHOSPHATE N-ACETYLGALACTOSAMINYL 1-PHOSPHATE TRANSFERASE-RELATED"/>
    <property type="match status" value="1"/>
</dbReference>
<dbReference type="InterPro" id="IPR003362">
    <property type="entry name" value="Bact_transf"/>
</dbReference>
<evidence type="ECO:0000259" key="3">
    <source>
        <dbReference type="Pfam" id="PF02397"/>
    </source>
</evidence>
<sequence length="220" mass="25319">MLELGVKCDSYKLPLHKRFFDILISSFFLILLLPLYGLIAFLIILESKGNPIYKCSRIGQNGKMFILFKFRSMYLGADGELFQFDYLNHYSLGYGSSQKPVFIKLRNDPRVTIIGKFLRRTSLDELPQFFNILIGNMSLVGNRPLTSYEATMLSSMGHQKRFLAPAGLTGLWQITKRGKDLMFENERIKLDNFYAMKQSAGLDFKIVIKTLNSMIQYSYG</sequence>
<reference evidence="4 5" key="1">
    <citation type="submission" date="2019-02" db="EMBL/GenBank/DDBJ databases">
        <title>Pedobacter kyonggii whole genome sequence analysis.</title>
        <authorList>
            <person name="Dahal R.H."/>
        </authorList>
    </citation>
    <scope>NUCLEOTIDE SEQUENCE [LARGE SCALE GENOMIC DNA]</scope>
    <source>
        <strain evidence="4 5">K-4-11-1</strain>
    </source>
</reference>
<dbReference type="EMBL" id="SIXF01000002">
    <property type="protein sequence ID" value="TBO44278.1"/>
    <property type="molecule type" value="Genomic_DNA"/>
</dbReference>
<dbReference type="Proteomes" id="UP000291819">
    <property type="component" value="Unassembled WGS sequence"/>
</dbReference>
<keyword evidence="4" id="KW-0808">Transferase</keyword>
<organism evidence="4 5">
    <name type="scientific">Pedobacter kyonggii</name>
    <dbReference type="NCBI Taxonomy" id="1926871"/>
    <lineage>
        <taxon>Bacteria</taxon>
        <taxon>Pseudomonadati</taxon>
        <taxon>Bacteroidota</taxon>
        <taxon>Sphingobacteriia</taxon>
        <taxon>Sphingobacteriales</taxon>
        <taxon>Sphingobacteriaceae</taxon>
        <taxon>Pedobacter</taxon>
    </lineage>
</organism>